<feature type="compositionally biased region" description="Acidic residues" evidence="1">
    <location>
        <begin position="22"/>
        <end position="52"/>
    </location>
</feature>
<comment type="caution">
    <text evidence="2">The sequence shown here is derived from an EMBL/GenBank/DDBJ whole genome shotgun (WGS) entry which is preliminary data.</text>
</comment>
<evidence type="ECO:0000313" key="2">
    <source>
        <dbReference type="EMBL" id="KAF7439291.1"/>
    </source>
</evidence>
<feature type="region of interest" description="Disordered" evidence="1">
    <location>
        <begin position="1"/>
        <end position="55"/>
    </location>
</feature>
<organism evidence="2 3">
    <name type="scientific">Vespula pensylvanica</name>
    <name type="common">Western yellow jacket</name>
    <name type="synonym">Wasp</name>
    <dbReference type="NCBI Taxonomy" id="30213"/>
    <lineage>
        <taxon>Eukaryota</taxon>
        <taxon>Metazoa</taxon>
        <taxon>Ecdysozoa</taxon>
        <taxon>Arthropoda</taxon>
        <taxon>Hexapoda</taxon>
        <taxon>Insecta</taxon>
        <taxon>Pterygota</taxon>
        <taxon>Neoptera</taxon>
        <taxon>Endopterygota</taxon>
        <taxon>Hymenoptera</taxon>
        <taxon>Apocrita</taxon>
        <taxon>Aculeata</taxon>
        <taxon>Vespoidea</taxon>
        <taxon>Vespidae</taxon>
        <taxon>Vespinae</taxon>
        <taxon>Vespula</taxon>
    </lineage>
</organism>
<evidence type="ECO:0000313" key="3">
    <source>
        <dbReference type="Proteomes" id="UP000600918"/>
    </source>
</evidence>
<keyword evidence="3" id="KW-1185">Reference proteome</keyword>
<accession>A0A834PG72</accession>
<sequence>MKLKSEDEEKEEEKEEKKMEEEAMEEEEEKKEEKEEEKEEEEEEEEEEEMEESLSFLDNLQHVGYVVRVNIRRHDAFVPNEWRRKLMARSSTTILNVPEKGEEALKKLWIYE</sequence>
<reference evidence="2" key="1">
    <citation type="journal article" date="2020" name="G3 (Bethesda)">
        <title>High-Quality Assemblies for Three Invasive Social Wasps from the &lt;i&gt;Vespula&lt;/i&gt; Genus.</title>
        <authorList>
            <person name="Harrop T.W.R."/>
            <person name="Guhlin J."/>
            <person name="McLaughlin G.M."/>
            <person name="Permina E."/>
            <person name="Stockwell P."/>
            <person name="Gilligan J."/>
            <person name="Le Lec M.F."/>
            <person name="Gruber M.A.M."/>
            <person name="Quinn O."/>
            <person name="Lovegrove M."/>
            <person name="Duncan E.J."/>
            <person name="Remnant E.J."/>
            <person name="Van Eeckhoven J."/>
            <person name="Graham B."/>
            <person name="Knapp R.A."/>
            <person name="Langford K.W."/>
            <person name="Kronenberg Z."/>
            <person name="Press M.O."/>
            <person name="Eacker S.M."/>
            <person name="Wilson-Rankin E.E."/>
            <person name="Purcell J."/>
            <person name="Lester P.J."/>
            <person name="Dearden P.K."/>
        </authorList>
    </citation>
    <scope>NUCLEOTIDE SEQUENCE</scope>
    <source>
        <strain evidence="2">Volc-1</strain>
    </source>
</reference>
<dbReference type="Proteomes" id="UP000600918">
    <property type="component" value="Unassembled WGS sequence"/>
</dbReference>
<name>A0A834PG72_VESPE</name>
<dbReference type="EMBL" id="JACSDY010000001">
    <property type="protein sequence ID" value="KAF7439291.1"/>
    <property type="molecule type" value="Genomic_DNA"/>
</dbReference>
<gene>
    <name evidence="2" type="ORF">H0235_001682</name>
</gene>
<proteinExistence type="predicted"/>
<dbReference type="AlphaFoldDB" id="A0A834PG72"/>
<evidence type="ECO:0000256" key="1">
    <source>
        <dbReference type="SAM" id="MobiDB-lite"/>
    </source>
</evidence>
<protein>
    <submittedName>
        <fullName evidence="2">Uncharacterized protein</fullName>
    </submittedName>
</protein>